<dbReference type="AlphaFoldDB" id="A0A1P8EF87"/>
<evidence type="ECO:0000313" key="1">
    <source>
        <dbReference type="EMBL" id="APV34860.1"/>
    </source>
</evidence>
<dbReference type="KEGG" id="asol:BEN76_02005"/>
<accession>A0A1P8EF87</accession>
<protein>
    <submittedName>
        <fullName evidence="1">Uncharacterized protein</fullName>
    </submittedName>
</protein>
<dbReference type="Proteomes" id="UP000185674">
    <property type="component" value="Chromosome"/>
</dbReference>
<gene>
    <name evidence="1" type="ORF">BEN76_02005</name>
</gene>
<dbReference type="EMBL" id="CP016896">
    <property type="protein sequence ID" value="APV34860.1"/>
    <property type="molecule type" value="Genomic_DNA"/>
</dbReference>
<name>A0A1P8EF87_9GAMM</name>
<dbReference type="RefSeq" id="WP_076032105.1">
    <property type="nucleotide sequence ID" value="NZ_CP016896.1"/>
</dbReference>
<reference evidence="1 2" key="1">
    <citation type="submission" date="2016-08" db="EMBL/GenBank/DDBJ databases">
        <title>Complete genome sequence of Acinetobacter baylyi strain GFJ2.</title>
        <authorList>
            <person name="Tabata M."/>
            <person name="Kuboki S."/>
            <person name="Gibu N."/>
            <person name="Kinouchi Y."/>
            <person name="Vangnai A."/>
            <person name="Kasai D."/>
            <person name="Fukuda M."/>
        </authorList>
    </citation>
    <scope>NUCLEOTIDE SEQUENCE [LARGE SCALE GENOMIC DNA]</scope>
    <source>
        <strain evidence="1 2">GFJ2</strain>
    </source>
</reference>
<evidence type="ECO:0000313" key="2">
    <source>
        <dbReference type="Proteomes" id="UP000185674"/>
    </source>
</evidence>
<organism evidence="1 2">
    <name type="scientific">Acinetobacter soli</name>
    <dbReference type="NCBI Taxonomy" id="487316"/>
    <lineage>
        <taxon>Bacteria</taxon>
        <taxon>Pseudomonadati</taxon>
        <taxon>Pseudomonadota</taxon>
        <taxon>Gammaproteobacteria</taxon>
        <taxon>Moraxellales</taxon>
        <taxon>Moraxellaceae</taxon>
        <taxon>Acinetobacter</taxon>
    </lineage>
</organism>
<sequence>MKKLENISSNPSSVLHYDSDIAFDYREIDQLDGIDFSKNHIVPSIFTTINDCLSNNENLEKFLRNNINCKKWFVVSDYAIGDPNKNGNFVTFTLVPHYFPFISLINGINKLQPKDIKKTKVVNHEFLKFINSGLFFHISIELPDDAHRLIPNIKRHFEILLNSMLLGAKKVSEREEIQHFQRKLSRSMKTNLLFNIELIATIVSSINLQLFKAIPNLNIICWLSDRDTILTNFGDNPKFSVPSMIFNIIDVRSKALFGAVKIPFSKNLNLILSFGKPESEGQMWYDPLIRIPDYIAGTLADNDQKNMTVTKEKFFDVIKFAIADSKYHFIFRMNIDGNLVSCTETLYEKKEKI</sequence>
<proteinExistence type="predicted"/>
<dbReference type="STRING" id="487316.BEN76_02005"/>